<name>A0ABX0FSR9_9BURK</name>
<evidence type="ECO:0000313" key="2">
    <source>
        <dbReference type="Proteomes" id="UP000666369"/>
    </source>
</evidence>
<evidence type="ECO:0000313" key="1">
    <source>
        <dbReference type="EMBL" id="NGZ87729.1"/>
    </source>
</evidence>
<accession>A0ABX0FSR9</accession>
<evidence type="ECO:0008006" key="3">
    <source>
        <dbReference type="Google" id="ProtNLM"/>
    </source>
</evidence>
<dbReference type="EMBL" id="JAADJT010000014">
    <property type="protein sequence ID" value="NGZ87729.1"/>
    <property type="molecule type" value="Genomic_DNA"/>
</dbReference>
<gene>
    <name evidence="1" type="ORF">GW587_26150</name>
</gene>
<reference evidence="2" key="1">
    <citation type="submission" date="2023-07" db="EMBL/GenBank/DDBJ databases">
        <title>Duganella aceri sp. nov., isolated from tree sap.</title>
        <authorList>
            <person name="Kim I.S."/>
        </authorList>
    </citation>
    <scope>NUCLEOTIDE SEQUENCE [LARGE SCALE GENOMIC DNA]</scope>
    <source>
        <strain evidence="2">SAP-35</strain>
    </source>
</reference>
<protein>
    <recommendedName>
        <fullName evidence="3">Transposase</fullName>
    </recommendedName>
</protein>
<dbReference type="RefSeq" id="WP_166107852.1">
    <property type="nucleotide sequence ID" value="NZ_JAADJT010000014.1"/>
</dbReference>
<sequence>MNAATMNSIPPAAYQALQDYLRRSRSPLSPAEAIDRAIRQWITHDSSAVAPIRGFQWKRLFLPETTRLRMHYDGDTHYAKVVGEEIIFRGRAVSPRQLTIAIAGDGRNAWRDLWILLPGERNWACAARLREQLDGQAVAPQSPAQAMTAAAKAMSESLNAALVLIEHVDHQTKTLVERRAPKHRREYDLLEDIH</sequence>
<comment type="caution">
    <text evidence="1">The sequence shown here is derived from an EMBL/GenBank/DDBJ whole genome shotgun (WGS) entry which is preliminary data.</text>
</comment>
<keyword evidence="2" id="KW-1185">Reference proteome</keyword>
<organism evidence="1 2">
    <name type="scientific">Duganella aceris</name>
    <dbReference type="NCBI Taxonomy" id="2703883"/>
    <lineage>
        <taxon>Bacteria</taxon>
        <taxon>Pseudomonadati</taxon>
        <taxon>Pseudomonadota</taxon>
        <taxon>Betaproteobacteria</taxon>
        <taxon>Burkholderiales</taxon>
        <taxon>Oxalobacteraceae</taxon>
        <taxon>Telluria group</taxon>
        <taxon>Duganella</taxon>
    </lineage>
</organism>
<dbReference type="Proteomes" id="UP000666369">
    <property type="component" value="Unassembled WGS sequence"/>
</dbReference>
<proteinExistence type="predicted"/>